<evidence type="ECO:0000313" key="2">
    <source>
        <dbReference type="Proteomes" id="UP000825935"/>
    </source>
</evidence>
<protein>
    <submittedName>
        <fullName evidence="1">Uncharacterized protein</fullName>
    </submittedName>
</protein>
<sequence length="41" mass="4549">MSPTLLCVSHTISRTPVLIILLEIFCKRAFPVQRPSASSVH</sequence>
<dbReference type="AlphaFoldDB" id="A0A8T2QZH3"/>
<organism evidence="1 2">
    <name type="scientific">Ceratopteris richardii</name>
    <name type="common">Triangle waterfern</name>
    <dbReference type="NCBI Taxonomy" id="49495"/>
    <lineage>
        <taxon>Eukaryota</taxon>
        <taxon>Viridiplantae</taxon>
        <taxon>Streptophyta</taxon>
        <taxon>Embryophyta</taxon>
        <taxon>Tracheophyta</taxon>
        <taxon>Polypodiopsida</taxon>
        <taxon>Polypodiidae</taxon>
        <taxon>Polypodiales</taxon>
        <taxon>Pteridineae</taxon>
        <taxon>Pteridaceae</taxon>
        <taxon>Parkerioideae</taxon>
        <taxon>Ceratopteris</taxon>
    </lineage>
</organism>
<gene>
    <name evidence="1" type="ORF">KP509_31G039000</name>
</gene>
<name>A0A8T2QZH3_CERRI</name>
<evidence type="ECO:0000313" key="1">
    <source>
        <dbReference type="EMBL" id="KAH7288733.1"/>
    </source>
</evidence>
<keyword evidence="2" id="KW-1185">Reference proteome</keyword>
<dbReference type="Proteomes" id="UP000825935">
    <property type="component" value="Chromosome 31"/>
</dbReference>
<comment type="caution">
    <text evidence="1">The sequence shown here is derived from an EMBL/GenBank/DDBJ whole genome shotgun (WGS) entry which is preliminary data.</text>
</comment>
<accession>A0A8T2QZH3</accession>
<reference evidence="1" key="1">
    <citation type="submission" date="2021-08" db="EMBL/GenBank/DDBJ databases">
        <title>WGS assembly of Ceratopteris richardii.</title>
        <authorList>
            <person name="Marchant D.B."/>
            <person name="Chen G."/>
            <person name="Jenkins J."/>
            <person name="Shu S."/>
            <person name="Leebens-Mack J."/>
            <person name="Grimwood J."/>
            <person name="Schmutz J."/>
            <person name="Soltis P."/>
            <person name="Soltis D."/>
            <person name="Chen Z.-H."/>
        </authorList>
    </citation>
    <scope>NUCLEOTIDE SEQUENCE</scope>
    <source>
        <strain evidence="1">Whitten #5841</strain>
        <tissue evidence="1">Leaf</tissue>
    </source>
</reference>
<proteinExistence type="predicted"/>
<dbReference type="EMBL" id="CM035436">
    <property type="protein sequence ID" value="KAH7288733.1"/>
    <property type="molecule type" value="Genomic_DNA"/>
</dbReference>